<evidence type="ECO:0000313" key="3">
    <source>
        <dbReference type="Proteomes" id="UP000521872"/>
    </source>
</evidence>
<comment type="caution">
    <text evidence="2">The sequence shown here is derived from an EMBL/GenBank/DDBJ whole genome shotgun (WGS) entry which is preliminary data.</text>
</comment>
<feature type="compositionally biased region" description="Low complexity" evidence="1">
    <location>
        <begin position="189"/>
        <end position="204"/>
    </location>
</feature>
<organism evidence="2 3">
    <name type="scientific">Agrocybe pediades</name>
    <dbReference type="NCBI Taxonomy" id="84607"/>
    <lineage>
        <taxon>Eukaryota</taxon>
        <taxon>Fungi</taxon>
        <taxon>Dikarya</taxon>
        <taxon>Basidiomycota</taxon>
        <taxon>Agaricomycotina</taxon>
        <taxon>Agaricomycetes</taxon>
        <taxon>Agaricomycetidae</taxon>
        <taxon>Agaricales</taxon>
        <taxon>Agaricineae</taxon>
        <taxon>Strophariaceae</taxon>
        <taxon>Agrocybe</taxon>
    </lineage>
</organism>
<feature type="compositionally biased region" description="Polar residues" evidence="1">
    <location>
        <begin position="244"/>
        <end position="256"/>
    </location>
</feature>
<dbReference type="PANTHER" id="PTHR16537:SF1">
    <property type="entry name" value="PROTEIN ZNRD2"/>
    <property type="match status" value="1"/>
</dbReference>
<reference evidence="2 3" key="1">
    <citation type="submission" date="2019-12" db="EMBL/GenBank/DDBJ databases">
        <authorList>
            <person name="Floudas D."/>
            <person name="Bentzer J."/>
            <person name="Ahren D."/>
            <person name="Johansson T."/>
            <person name="Persson P."/>
            <person name="Tunlid A."/>
        </authorList>
    </citation>
    <scope>NUCLEOTIDE SEQUENCE [LARGE SCALE GENOMIC DNA]</scope>
    <source>
        <strain evidence="2 3">CBS 102.39</strain>
    </source>
</reference>
<feature type="compositionally biased region" description="Polar residues" evidence="1">
    <location>
        <begin position="62"/>
        <end position="83"/>
    </location>
</feature>
<dbReference type="EMBL" id="JAACJL010000016">
    <property type="protein sequence ID" value="KAF4619944.1"/>
    <property type="molecule type" value="Genomic_DNA"/>
</dbReference>
<sequence>MATIADISNALGDYMLKGWVLTDQACPTPGCTVPLVRSPRGRTPVTNICVKCGENASKAVDNPTSSNASTSESHVSRSLTPPTEVSEIPESPVFAPIEESEQSRRRREQSDRASEQIGKKLLQGWAMLGDECPNESCYGVPLVRRPKAGGEKDPRKECVICGKVYVTEVDWAGRETLVPYGSNTESEQKSQAVAQSASASSAKESAATDIVQHFSSPFGRQENHVGENQRHSRVMPANVPPSDITATAKPSSSGVSPSEGLYDQTSAALQQSLRALSTKLMSFGPYAEPSSIGATADAISKVALALVNLQPLQQNQTRMH</sequence>
<accession>A0A8H4R027</accession>
<evidence type="ECO:0000256" key="1">
    <source>
        <dbReference type="SAM" id="MobiDB-lite"/>
    </source>
</evidence>
<feature type="region of interest" description="Disordered" evidence="1">
    <location>
        <begin position="182"/>
        <end position="204"/>
    </location>
</feature>
<dbReference type="Proteomes" id="UP000521872">
    <property type="component" value="Unassembled WGS sequence"/>
</dbReference>
<evidence type="ECO:0000313" key="2">
    <source>
        <dbReference type="EMBL" id="KAF4619944.1"/>
    </source>
</evidence>
<protein>
    <submittedName>
        <fullName evidence="2">Uncharacterized protein</fullName>
    </submittedName>
</protein>
<name>A0A8H4R027_9AGAR</name>
<dbReference type="InterPro" id="IPR051888">
    <property type="entry name" value="UPF0148_domain"/>
</dbReference>
<dbReference type="AlphaFoldDB" id="A0A8H4R027"/>
<gene>
    <name evidence="2" type="ORF">D9613_005187</name>
</gene>
<feature type="region of interest" description="Disordered" evidence="1">
    <location>
        <begin position="219"/>
        <end position="262"/>
    </location>
</feature>
<feature type="compositionally biased region" description="Basic and acidic residues" evidence="1">
    <location>
        <begin position="221"/>
        <end position="230"/>
    </location>
</feature>
<dbReference type="InterPro" id="IPR009563">
    <property type="entry name" value="SSSCA1"/>
</dbReference>
<keyword evidence="3" id="KW-1185">Reference proteome</keyword>
<feature type="region of interest" description="Disordered" evidence="1">
    <location>
        <begin position="59"/>
        <end position="115"/>
    </location>
</feature>
<dbReference type="PANTHER" id="PTHR16537">
    <property type="entry name" value="SJOEGREN SYNDROME/SCLERODERMA AUTOANTIGEN 1"/>
    <property type="match status" value="1"/>
</dbReference>
<proteinExistence type="predicted"/>
<dbReference type="Pfam" id="PF06677">
    <property type="entry name" value="Auto_anti-p27"/>
    <property type="match status" value="2"/>
</dbReference>